<proteinExistence type="inferred from homology"/>
<evidence type="ECO:0000256" key="3">
    <source>
        <dbReference type="ARBA" id="ARBA00011233"/>
    </source>
</evidence>
<reference evidence="9 10" key="1">
    <citation type="journal article" name="Sci. Rep.">
        <title>Genome-scale phylogenetic analyses confirm Olpidium as the closest living zoosporic fungus to the non-flagellated, terrestrial fungi.</title>
        <authorList>
            <person name="Chang Y."/>
            <person name="Rochon D."/>
            <person name="Sekimoto S."/>
            <person name="Wang Y."/>
            <person name="Chovatia M."/>
            <person name="Sandor L."/>
            <person name="Salamov A."/>
            <person name="Grigoriev I.V."/>
            <person name="Stajich J.E."/>
            <person name="Spatafora J.W."/>
        </authorList>
    </citation>
    <scope>NUCLEOTIDE SEQUENCE [LARGE SCALE GENOMIC DNA]</scope>
    <source>
        <strain evidence="9">S191</strain>
    </source>
</reference>
<dbReference type="SUPFAM" id="SSF51283">
    <property type="entry name" value="dUTPase-like"/>
    <property type="match status" value="1"/>
</dbReference>
<dbReference type="Proteomes" id="UP000673691">
    <property type="component" value="Unassembled WGS sequence"/>
</dbReference>
<keyword evidence="10" id="KW-1185">Reference proteome</keyword>
<dbReference type="InterPro" id="IPR029054">
    <property type="entry name" value="dUTPase-like"/>
</dbReference>
<dbReference type="AlphaFoldDB" id="A0A8H8DIE9"/>
<organism evidence="9 10">
    <name type="scientific">Olpidium bornovanus</name>
    <dbReference type="NCBI Taxonomy" id="278681"/>
    <lineage>
        <taxon>Eukaryota</taxon>
        <taxon>Fungi</taxon>
        <taxon>Fungi incertae sedis</taxon>
        <taxon>Olpidiomycota</taxon>
        <taxon>Olpidiomycotina</taxon>
        <taxon>Olpidiomycetes</taxon>
        <taxon>Olpidiales</taxon>
        <taxon>Olpidiaceae</taxon>
        <taxon>Olpidium</taxon>
    </lineage>
</organism>
<dbReference type="InterPro" id="IPR036157">
    <property type="entry name" value="dUTPase-like_sf"/>
</dbReference>
<name>A0A8H8DIE9_9FUNG</name>
<evidence type="ECO:0000256" key="2">
    <source>
        <dbReference type="ARBA" id="ARBA00006581"/>
    </source>
</evidence>
<comment type="pathway">
    <text evidence="1">Pyrimidine metabolism; dUMP biosynthesis; dUMP from dCTP (dUTP route): step 2/2.</text>
</comment>
<keyword evidence="5" id="KW-0378">Hydrolase</keyword>
<dbReference type="GO" id="GO:0046081">
    <property type="term" value="P:dUTP catabolic process"/>
    <property type="evidence" value="ECO:0007669"/>
    <property type="project" value="InterPro"/>
</dbReference>
<evidence type="ECO:0000259" key="8">
    <source>
        <dbReference type="Pfam" id="PF00692"/>
    </source>
</evidence>
<dbReference type="InterPro" id="IPR033704">
    <property type="entry name" value="dUTPase_trimeric"/>
</dbReference>
<dbReference type="PANTHER" id="PTHR11241:SF0">
    <property type="entry name" value="DEOXYURIDINE 5'-TRIPHOSPHATE NUCLEOTIDOHYDROLASE"/>
    <property type="match status" value="1"/>
</dbReference>
<dbReference type="Pfam" id="PF00692">
    <property type="entry name" value="dUTPase"/>
    <property type="match status" value="1"/>
</dbReference>
<dbReference type="EC" id="3.6.1.23" evidence="4"/>
<dbReference type="CDD" id="cd07557">
    <property type="entry name" value="trimeric_dUTPase"/>
    <property type="match status" value="1"/>
</dbReference>
<evidence type="ECO:0000256" key="5">
    <source>
        <dbReference type="ARBA" id="ARBA00022801"/>
    </source>
</evidence>
<evidence type="ECO:0000256" key="1">
    <source>
        <dbReference type="ARBA" id="ARBA00005142"/>
    </source>
</evidence>
<evidence type="ECO:0000256" key="7">
    <source>
        <dbReference type="SAM" id="MobiDB-lite"/>
    </source>
</evidence>
<evidence type="ECO:0000313" key="9">
    <source>
        <dbReference type="EMBL" id="KAG5459425.1"/>
    </source>
</evidence>
<feature type="domain" description="dUTPase-like" evidence="8">
    <location>
        <begin position="314"/>
        <end position="443"/>
    </location>
</feature>
<evidence type="ECO:0000256" key="6">
    <source>
        <dbReference type="ARBA" id="ARBA00023080"/>
    </source>
</evidence>
<evidence type="ECO:0000313" key="10">
    <source>
        <dbReference type="Proteomes" id="UP000673691"/>
    </source>
</evidence>
<evidence type="ECO:0000256" key="4">
    <source>
        <dbReference type="ARBA" id="ARBA00012379"/>
    </source>
</evidence>
<dbReference type="GO" id="GO:0004170">
    <property type="term" value="F:dUTP diphosphatase activity"/>
    <property type="evidence" value="ECO:0007669"/>
    <property type="project" value="UniProtKB-EC"/>
</dbReference>
<accession>A0A8H8DIE9</accession>
<feature type="region of interest" description="Disordered" evidence="7">
    <location>
        <begin position="144"/>
        <end position="165"/>
    </location>
</feature>
<feature type="region of interest" description="Disordered" evidence="7">
    <location>
        <begin position="1"/>
        <end position="41"/>
    </location>
</feature>
<dbReference type="GO" id="GO:0006226">
    <property type="term" value="P:dUMP biosynthetic process"/>
    <property type="evidence" value="ECO:0007669"/>
    <property type="project" value="UniProtKB-UniPathway"/>
</dbReference>
<dbReference type="Gene3D" id="2.70.40.10">
    <property type="match status" value="1"/>
</dbReference>
<gene>
    <name evidence="9" type="ORF">BJ554DRAFT_174</name>
</gene>
<protein>
    <recommendedName>
        <fullName evidence="4">dUTP diphosphatase</fullName>
        <ecNumber evidence="4">3.6.1.23</ecNumber>
    </recommendedName>
</protein>
<comment type="similarity">
    <text evidence="2">Belongs to the dUTPase family.</text>
</comment>
<dbReference type="UniPathway" id="UPA00610">
    <property type="reaction ID" value="UER00666"/>
</dbReference>
<dbReference type="InterPro" id="IPR008181">
    <property type="entry name" value="dUTPase"/>
</dbReference>
<dbReference type="EMBL" id="JAEFCI010006863">
    <property type="protein sequence ID" value="KAG5459425.1"/>
    <property type="molecule type" value="Genomic_DNA"/>
</dbReference>
<sequence length="776" mass="85953">MPSIRSRCLPLDPKASRSLSTLPFDPGTSRSASEPSLDPNALARLRYPRSSSMYRPLLLTVGLQSSGPRTFPPEFPPGSTIAPPDAVHGVNQVGKTTGNVTSVNALRLGTRSRELALGKLEYQQGRRPVGQEARGDVVPLIPAEVKSRPESRPEEKSELRLQSRPQTSDVFAPVIAFQYRKPEWQKGKLVIQCDDVVDVQAIWTVTLQPGKAASIPVPLNVRIPNEQYQLVVIPGHHRVEVVEPFAPGDEAIRLRNKMKKRTVTFNAGSILFMAALERVQGAATYASALNIDKWQRWATEDTTVHMRRVQTWAQWPERATEGASSLDLHMCESGSIPPGERRKINTGLSLAIPGGYAGKIMGQSGLALQSIDVHPGLIDSDYWGELAIIAMKSSRKEFFFKAGDRLAQLVVQAIPKITLQAADDTGVVDADTARGSNGFGSTGIAARQVGHACTHPAVTQQDKNDWKLNPQWCQTCEKLWDPHTIDLFSDPNNGHVPRRYTHTRSDVEATGYNAFAHRWSNENAWANPPFDEPTFWKIIDKALLEQVTMTVVAPVWKSASWYKHLLWLSCDYPRLLPHSKDLFLPGTTNDIGVGVPPWAETMVVRISGDGAKRAEFIKRLTQTAHVPTTRAATFYPNQRKLPFYYVDNEVPVKFDARTPPGRTAVQVSSTHIKVAASSTEPVATDGTDEFDEEGFEILELRQRPKKKAYAPLTIDGQMHTGLLDTASQGDCVDFTYWKKHLRKYPIRGPVTKIQGLNGTITEPIGHAHVRITIGEL</sequence>
<dbReference type="NCBIfam" id="TIGR00576">
    <property type="entry name" value="dut"/>
    <property type="match status" value="1"/>
</dbReference>
<comment type="caution">
    <text evidence="9">The sequence shown here is derived from an EMBL/GenBank/DDBJ whole genome shotgun (WGS) entry which is preliminary data.</text>
</comment>
<dbReference type="OrthoDB" id="10261072at2759"/>
<dbReference type="GO" id="GO:0000287">
    <property type="term" value="F:magnesium ion binding"/>
    <property type="evidence" value="ECO:0007669"/>
    <property type="project" value="InterPro"/>
</dbReference>
<feature type="compositionally biased region" description="Basic and acidic residues" evidence="7">
    <location>
        <begin position="145"/>
        <end position="161"/>
    </location>
</feature>
<dbReference type="PANTHER" id="PTHR11241">
    <property type="entry name" value="DEOXYURIDINE 5'-TRIPHOSPHATE NUCLEOTIDOHYDROLASE"/>
    <property type="match status" value="1"/>
</dbReference>
<comment type="subunit">
    <text evidence="3">Homotrimer.</text>
</comment>
<keyword evidence="6" id="KW-0546">Nucleotide metabolism</keyword>